<protein>
    <recommendedName>
        <fullName evidence="1">Tail spike TSP1/Gp66 N-terminal domain-containing protein</fullName>
    </recommendedName>
</protein>
<evidence type="ECO:0000259" key="1">
    <source>
        <dbReference type="Pfam" id="PF18668"/>
    </source>
</evidence>
<dbReference type="EMBL" id="OR776998">
    <property type="protein sequence ID" value="WPH64570.1"/>
    <property type="molecule type" value="Genomic_DNA"/>
</dbReference>
<sequence>MANKPTQPVFPLGLAAEEQSTLAGLLNTGTIEHGPDAVLTLPEGNASAGLPSSVRYNADSDEFEGFYENGGWLPLGGGGIRWEVLPHASTATLTEGRGYLINNTTGASTVVLPSPTRIGDSVTICDAYGKFATYPLTVSPSGNNLYGSTEDMAITTDNVSATFTWSGPEQGWIITSGVGLGQGRVYSREIFTKILASETSTVALNTPPTIVDVYADGKRLAESKYSLDGNVITFSPSLPANTELQVIEYTPIQLGNGGGSSSSTITWVYNGGSAIGGETEITLDVVVDDVPAIDINGSRQYKNLGFTFDPLTSKITLAQELEPEDEVVVIINGTPNIYNQIDYTLREVARVTNVKDTEVVYFSVGAALSGYKVIYDKETQRAYPLPADIVPGTTAVSLSSSAVLVHSAGSVDLGELAVSREEYVTLSGTFDSGAVINVKNELLTHTDGKYRWDGTLPKTVAPGSTLMTTGGVGVGAWISVGDASLKSELAKPTGAGFSGFDKSIDYETGTVGNALKKIINVNPDMYPSLQDAIDAAAALTGLEHAPSSAANHPDWLQPNTVSKVIRLNGKKYPISTTLHIHGDVSIDAGFGGVYLTDDFVADSSGYAVKCDKGTGNQYAGHISNLLIDARAKTVNGFKISDGYANKLEGIYVANVDGHGIHIAGGMGVHLLKFYAVGVLKPTNPLSTAHIVEGSDHQVSMGEGRYFRFGTWVRGGGNNRIGKVHNWGMYDDTVTDQNSRMKCCFVVQNSINNSFNQCFADSPSKWDYTKANLDPVDGYINGGIGFFIDGGATGNTFSQCQTFVNMNAFNDAGLSSYTASLMPFAVGSTNCSFIECENSNSPAWVARLITHIYSADQTFTNILAAKNFVGIEYDMVCNSTIFRKNVGVPVLVRNPKFETPTASYAPDFSDASYIAATVTGDVTITPAVLTNTLIGYVEVLLAVYSTTSKTITFGANVILASSTPSLTAAGTQVFRLSTTDGGTTWFCKFESAYP</sequence>
<dbReference type="InterPro" id="IPR040775">
    <property type="entry name" value="Tail_spike_N"/>
</dbReference>
<dbReference type="Pfam" id="PF18668">
    <property type="entry name" value="Tail_spike_N"/>
    <property type="match status" value="1"/>
</dbReference>
<reference evidence="2" key="1">
    <citation type="submission" date="2023-11" db="EMBL/GenBank/DDBJ databases">
        <authorList>
            <person name="Tan Y."/>
        </authorList>
    </citation>
    <scope>NUCLEOTIDE SEQUENCE</scope>
</reference>
<organism evidence="2 3">
    <name type="scientific">Escherichia phage YX22</name>
    <dbReference type="NCBI Taxonomy" id="3093951"/>
    <lineage>
        <taxon>Viruses</taxon>
        <taxon>Duplodnaviria</taxon>
        <taxon>Heunggongvirae</taxon>
        <taxon>Uroviricota</taxon>
        <taxon>Caudoviricetes</taxon>
        <taxon>Pantevenvirales</taxon>
        <taxon>Ackermannviridae</taxon>
        <taxon>Aglimvirinae</taxon>
    </lineage>
</organism>
<evidence type="ECO:0000313" key="3">
    <source>
        <dbReference type="Proteomes" id="UP001432061"/>
    </source>
</evidence>
<accession>A0AAX4G957</accession>
<dbReference type="Gene3D" id="3.30.2020.50">
    <property type="match status" value="1"/>
</dbReference>
<dbReference type="Gene3D" id="2.10.10.80">
    <property type="match status" value="1"/>
</dbReference>
<feature type="domain" description="Tail spike TSP1/Gp66 N-terminal" evidence="1">
    <location>
        <begin position="417"/>
        <end position="482"/>
    </location>
</feature>
<proteinExistence type="predicted"/>
<dbReference type="Proteomes" id="UP001432061">
    <property type="component" value="Segment"/>
</dbReference>
<name>A0AAX4G957_9CAUD</name>
<evidence type="ECO:0000313" key="2">
    <source>
        <dbReference type="EMBL" id="WPH64570.1"/>
    </source>
</evidence>